<keyword evidence="5" id="KW-1185">Reference proteome</keyword>
<reference evidence="4" key="1">
    <citation type="submission" date="2022-11" db="UniProtKB">
        <authorList>
            <consortium name="EnsemblMetazoa"/>
        </authorList>
    </citation>
    <scope>IDENTIFICATION</scope>
</reference>
<dbReference type="InterPro" id="IPR003598">
    <property type="entry name" value="Ig_sub2"/>
</dbReference>
<feature type="compositionally biased region" description="Polar residues" evidence="1">
    <location>
        <begin position="503"/>
        <end position="524"/>
    </location>
</feature>
<feature type="compositionally biased region" description="Polar residues" evidence="1">
    <location>
        <begin position="369"/>
        <end position="400"/>
    </location>
</feature>
<evidence type="ECO:0000313" key="5">
    <source>
        <dbReference type="Proteomes" id="UP000887568"/>
    </source>
</evidence>
<feature type="compositionally biased region" description="Low complexity" evidence="1">
    <location>
        <begin position="736"/>
        <end position="754"/>
    </location>
</feature>
<dbReference type="InterPro" id="IPR003599">
    <property type="entry name" value="Ig_sub"/>
</dbReference>
<protein>
    <recommendedName>
        <fullName evidence="3">Ig-like domain-containing protein</fullName>
    </recommendedName>
</protein>
<dbReference type="EnsemblMetazoa" id="XM_038221852.1">
    <property type="protein sequence ID" value="XP_038077780.1"/>
    <property type="gene ID" value="LOC119745483"/>
</dbReference>
<dbReference type="InterPro" id="IPR036179">
    <property type="entry name" value="Ig-like_dom_sf"/>
</dbReference>
<sequence>MEFVTLRSFGLIFCVLTLCFYGAFGVLEAQIVVVNGTEVGPGVVDAEEGDNITLRCEVRGLAQGDTITWRLNFQVLTTDGRIVITQGPLDGRGDSSTDEALTLTISHVSTRDTGRYVCEVRQQNAENPLTHAEEATLTVFSFPGDGNPACTPSGPLAVYIGDSTALTCASRRGNPPVNLTIFTLDSAPSDVAWNTTESEDTITKSKDLVINAPHADFVFICKITSPRYPDERRNCTIGPIRVEQRPQPTTPQPTFSHTPTVSETTATSELTRVRSSAADVSTAQPLPDTSGYTILFSSPGQTDTAEPLSTQTAPLDSSTQTMSTYINAIPTTPSETSQTASSASSDTPSTEPTHQQTSPPVTENPIIPASTSAMLTDGASTRDSTTIKPTDPMSQTTSAMSEVSTTAVSLTTTSVSSNTPSTEPTFQQTSQPVTENSFTPAVTSATLTDSASTSDSTTTKPTDPIMSQTTSSMSDLSTATPEVSTTAVSPTTTSVSSNTHSTEPTFQLTTQRVTENSLTPAVTNSASLTDSASMSDSTTTKPTDQMSQTMSAMSDLSTATPEVSTTAVSPTTTSVSSNTPSTEPTFQQTAKPVTESCLTPAVTNSATLTDSASTSDSTTTKPTIPMSQTPSVMSGLSTFTPDGSTSVVSPTTSSLFSDTPSTEPIFQQTTLLVTGKLITTIATLTNPTSQISDPTTELLSTMPSLSTTDPDSSTTVESTPTALPSTTGTFLTEPKTNPTTSPSDSPSTFPDHTTVSSDHSTVFLEASTIQSSTEKGEVSTNNAPPTQLPLPTETSPTSQSSDPITSPLTSLSSATTVTPELSSQDPIPTAINPRTHRSSTTGKYIPSKTESPRPKSSHKPAFTTLDHMPPDPMEGDQQPPLYWLIAFIVVAALLILSVVIIVLMCLKMWHMSRFNWTLGTDALPTREQHERQRGQMKNGIVNGGFYEIPLSPV</sequence>
<keyword evidence="2" id="KW-1133">Transmembrane helix</keyword>
<proteinExistence type="predicted"/>
<dbReference type="SMART" id="SM00408">
    <property type="entry name" value="IGc2"/>
    <property type="match status" value="1"/>
</dbReference>
<feature type="region of interest" description="Disordered" evidence="1">
    <location>
        <begin position="687"/>
        <end position="756"/>
    </location>
</feature>
<name>A0A914BP93_PATMI</name>
<feature type="compositionally biased region" description="Polar residues" evidence="1">
    <location>
        <begin position="769"/>
        <end position="785"/>
    </location>
</feature>
<keyword evidence="2" id="KW-0472">Membrane</keyword>
<accession>A0A914BP93</accession>
<feature type="compositionally biased region" description="Low complexity" evidence="1">
    <location>
        <begin position="800"/>
        <end position="819"/>
    </location>
</feature>
<dbReference type="Proteomes" id="UP000887568">
    <property type="component" value="Unplaced"/>
</dbReference>
<dbReference type="RefSeq" id="XP_038077780.1">
    <property type="nucleotide sequence ID" value="XM_038221852.1"/>
</dbReference>
<feature type="compositionally biased region" description="Polar residues" evidence="1">
    <location>
        <begin position="423"/>
        <end position="442"/>
    </location>
</feature>
<feature type="transmembrane region" description="Helical" evidence="2">
    <location>
        <begin position="881"/>
        <end position="906"/>
    </location>
</feature>
<feature type="domain" description="Ig-like" evidence="3">
    <location>
        <begin position="29"/>
        <end position="138"/>
    </location>
</feature>
<feature type="region of interest" description="Disordered" evidence="1">
    <location>
        <begin position="769"/>
        <end position="861"/>
    </location>
</feature>
<feature type="compositionally biased region" description="Polar residues" evidence="1">
    <location>
        <begin position="541"/>
        <end position="559"/>
    </location>
</feature>
<evidence type="ECO:0000256" key="2">
    <source>
        <dbReference type="SAM" id="Phobius"/>
    </source>
</evidence>
<feature type="compositionally biased region" description="Low complexity" evidence="1">
    <location>
        <begin position="525"/>
        <end position="540"/>
    </location>
</feature>
<evidence type="ECO:0000256" key="1">
    <source>
        <dbReference type="SAM" id="MobiDB-lite"/>
    </source>
</evidence>
<feature type="compositionally biased region" description="Low complexity" evidence="1">
    <location>
        <begin position="694"/>
        <end position="721"/>
    </location>
</feature>
<feature type="compositionally biased region" description="Low complexity" evidence="1">
    <location>
        <begin position="443"/>
        <end position="459"/>
    </location>
</feature>
<dbReference type="OMA" id="DIHIDEY"/>
<feature type="region of interest" description="Disordered" evidence="1">
    <location>
        <begin position="243"/>
        <end position="645"/>
    </location>
</feature>
<feature type="compositionally biased region" description="Low complexity" evidence="1">
    <location>
        <begin position="401"/>
        <end position="422"/>
    </location>
</feature>
<dbReference type="InterPro" id="IPR007110">
    <property type="entry name" value="Ig-like_dom"/>
</dbReference>
<evidence type="ECO:0000259" key="3">
    <source>
        <dbReference type="PROSITE" id="PS50835"/>
    </source>
</evidence>
<feature type="compositionally biased region" description="Low complexity" evidence="1">
    <location>
        <begin position="330"/>
        <end position="353"/>
    </location>
</feature>
<dbReference type="AlphaFoldDB" id="A0A914BP93"/>
<dbReference type="OrthoDB" id="10028801at2759"/>
<dbReference type="InterPro" id="IPR013783">
    <property type="entry name" value="Ig-like_fold"/>
</dbReference>
<feature type="compositionally biased region" description="Polar residues" evidence="1">
    <location>
        <begin position="290"/>
        <end position="326"/>
    </location>
</feature>
<organism evidence="4 5">
    <name type="scientific">Patiria miniata</name>
    <name type="common">Bat star</name>
    <name type="synonym">Asterina miniata</name>
    <dbReference type="NCBI Taxonomy" id="46514"/>
    <lineage>
        <taxon>Eukaryota</taxon>
        <taxon>Metazoa</taxon>
        <taxon>Echinodermata</taxon>
        <taxon>Eleutherozoa</taxon>
        <taxon>Asterozoa</taxon>
        <taxon>Asteroidea</taxon>
        <taxon>Valvatacea</taxon>
        <taxon>Valvatida</taxon>
        <taxon>Asterinidae</taxon>
        <taxon>Patiria</taxon>
    </lineage>
</organism>
<feature type="compositionally biased region" description="Low complexity" evidence="1">
    <location>
        <begin position="603"/>
        <end position="620"/>
    </location>
</feature>
<feature type="compositionally biased region" description="Low complexity" evidence="1">
    <location>
        <begin position="483"/>
        <end position="502"/>
    </location>
</feature>
<dbReference type="SMART" id="SM00409">
    <property type="entry name" value="IG"/>
    <property type="match status" value="2"/>
</dbReference>
<feature type="compositionally biased region" description="Polar residues" evidence="1">
    <location>
        <begin position="621"/>
        <end position="643"/>
    </location>
</feature>
<dbReference type="Pfam" id="PF13927">
    <property type="entry name" value="Ig_3"/>
    <property type="match status" value="1"/>
</dbReference>
<dbReference type="PROSITE" id="PS50835">
    <property type="entry name" value="IG_LIKE"/>
    <property type="match status" value="1"/>
</dbReference>
<feature type="compositionally biased region" description="Low complexity" evidence="1">
    <location>
        <begin position="560"/>
        <end position="585"/>
    </location>
</feature>
<dbReference type="Gene3D" id="2.60.40.10">
    <property type="entry name" value="Immunoglobulins"/>
    <property type="match status" value="1"/>
</dbReference>
<keyword evidence="2" id="KW-0812">Transmembrane</keyword>
<evidence type="ECO:0000313" key="4">
    <source>
        <dbReference type="EnsemblMetazoa" id="XP_038077780.1"/>
    </source>
</evidence>
<feature type="compositionally biased region" description="Polar residues" evidence="1">
    <location>
        <begin position="465"/>
        <end position="482"/>
    </location>
</feature>
<feature type="compositionally biased region" description="Polar residues" evidence="1">
    <location>
        <begin position="261"/>
        <end position="284"/>
    </location>
</feature>
<dbReference type="SUPFAM" id="SSF48726">
    <property type="entry name" value="Immunoglobulin"/>
    <property type="match status" value="1"/>
</dbReference>
<dbReference type="GeneID" id="119745483"/>